<organism evidence="1 2">
    <name type="scientific">Dioscorea alata</name>
    <name type="common">Purple yam</name>
    <dbReference type="NCBI Taxonomy" id="55571"/>
    <lineage>
        <taxon>Eukaryota</taxon>
        <taxon>Viridiplantae</taxon>
        <taxon>Streptophyta</taxon>
        <taxon>Embryophyta</taxon>
        <taxon>Tracheophyta</taxon>
        <taxon>Spermatophyta</taxon>
        <taxon>Magnoliopsida</taxon>
        <taxon>Liliopsida</taxon>
        <taxon>Dioscoreales</taxon>
        <taxon>Dioscoreaceae</taxon>
        <taxon>Dioscorea</taxon>
    </lineage>
</organism>
<dbReference type="EC" id="2.4.2.29" evidence="1"/>
<accession>A0ACB7W182</accession>
<proteinExistence type="predicted"/>
<protein>
    <submittedName>
        <fullName evidence="1">tRNA-guanine(34) transglycosylase protein</fullName>
        <ecNumber evidence="1">2.4.2.29</ecNumber>
    </submittedName>
</protein>
<gene>
    <name evidence="1" type="ORF">IHE45_05G054500</name>
</gene>
<dbReference type="EMBL" id="CM037015">
    <property type="protein sequence ID" value="KAH7681378.1"/>
    <property type="molecule type" value="Genomic_DNA"/>
</dbReference>
<dbReference type="Proteomes" id="UP000827976">
    <property type="component" value="Chromosome 5"/>
</dbReference>
<name>A0ACB7W182_DIOAL</name>
<keyword evidence="1" id="KW-0808">Transferase</keyword>
<keyword evidence="2" id="KW-1185">Reference proteome</keyword>
<comment type="caution">
    <text evidence="1">The sequence shown here is derived from an EMBL/GenBank/DDBJ whole genome shotgun (WGS) entry which is preliminary data.</text>
</comment>
<evidence type="ECO:0000313" key="1">
    <source>
        <dbReference type="EMBL" id="KAH7681378.1"/>
    </source>
</evidence>
<evidence type="ECO:0000313" key="2">
    <source>
        <dbReference type="Proteomes" id="UP000827976"/>
    </source>
</evidence>
<keyword evidence="1" id="KW-0328">Glycosyltransferase</keyword>
<sequence>MRFTVTRSCGGARSGVLYAGNWPSPMETPALLLLTRKGLPTFISRDLLASLPLPDSLLLHSSPLHFYDCPPPLSISNVGGLHQMLGLHDHVFVASPRDCVECLPESDSANKLGASFETPTGRRHISPAKYMELISSQKPNLWASLADEVPAWVPEKRNKTSVDRTLRWLDDCLALDLASGSSMLGSIVGGTSRQERERCATEVSKRNVAGFWIGGFGLGESMEERPSLLNAVIDSLPEQKLRMISGFGLPEEVLQGVAAGIDLFDSTYVYHLTAGGFALVFPLDNREKGAFDSQLSDIGSDGTKINLRATIYRKDTSAIVSNCQCFTCQNHTRAYINHLLNVHEMLAQILLEIHNTHHYLEFFRSVREAIKCNSFDVFHRRFIEGRRGHLTSAIAASEYEVIPA</sequence>
<reference evidence="2" key="1">
    <citation type="journal article" date="2022" name="Nat. Commun.">
        <title>Chromosome evolution and the genetic basis of agronomically important traits in greater yam.</title>
        <authorList>
            <person name="Bredeson J.V."/>
            <person name="Lyons J.B."/>
            <person name="Oniyinde I.O."/>
            <person name="Okereke N.R."/>
            <person name="Kolade O."/>
            <person name="Nnabue I."/>
            <person name="Nwadili C.O."/>
            <person name="Hribova E."/>
            <person name="Parker M."/>
            <person name="Nwogha J."/>
            <person name="Shu S."/>
            <person name="Carlson J."/>
            <person name="Kariba R."/>
            <person name="Muthemba S."/>
            <person name="Knop K."/>
            <person name="Barton G.J."/>
            <person name="Sherwood A.V."/>
            <person name="Lopez-Montes A."/>
            <person name="Asiedu R."/>
            <person name="Jamnadass R."/>
            <person name="Muchugi A."/>
            <person name="Goodstein D."/>
            <person name="Egesi C.N."/>
            <person name="Featherston J."/>
            <person name="Asfaw A."/>
            <person name="Simpson G.G."/>
            <person name="Dolezel J."/>
            <person name="Hendre P.S."/>
            <person name="Van Deynze A."/>
            <person name="Kumar P.L."/>
            <person name="Obidiegwu J.E."/>
            <person name="Bhattacharjee R."/>
            <person name="Rokhsar D.S."/>
        </authorList>
    </citation>
    <scope>NUCLEOTIDE SEQUENCE [LARGE SCALE GENOMIC DNA]</scope>
    <source>
        <strain evidence="2">cv. TDa95/00328</strain>
    </source>
</reference>